<dbReference type="AlphaFoldDB" id="A0A1I3P7E1"/>
<evidence type="ECO:0000313" key="3">
    <source>
        <dbReference type="Proteomes" id="UP000199630"/>
    </source>
</evidence>
<organism evidence="2 3">
    <name type="scientific">Celeribacter neptunius</name>
    <dbReference type="NCBI Taxonomy" id="588602"/>
    <lineage>
        <taxon>Bacteria</taxon>
        <taxon>Pseudomonadati</taxon>
        <taxon>Pseudomonadota</taxon>
        <taxon>Alphaproteobacteria</taxon>
        <taxon>Rhodobacterales</taxon>
        <taxon>Roseobacteraceae</taxon>
        <taxon>Celeribacter</taxon>
    </lineage>
</organism>
<reference evidence="3" key="1">
    <citation type="submission" date="2016-10" db="EMBL/GenBank/DDBJ databases">
        <authorList>
            <person name="Varghese N."/>
            <person name="Submissions S."/>
        </authorList>
    </citation>
    <scope>NUCLEOTIDE SEQUENCE [LARGE SCALE GENOMIC DNA]</scope>
    <source>
        <strain evidence="3">DSM 26471</strain>
    </source>
</reference>
<name>A0A1I3P7E1_9RHOB</name>
<proteinExistence type="predicted"/>
<protein>
    <submittedName>
        <fullName evidence="2">Uncharacterized protein</fullName>
    </submittedName>
</protein>
<dbReference type="EMBL" id="FORH01000002">
    <property type="protein sequence ID" value="SFJ17257.1"/>
    <property type="molecule type" value="Genomic_DNA"/>
</dbReference>
<dbReference type="Proteomes" id="UP000199630">
    <property type="component" value="Unassembled WGS sequence"/>
</dbReference>
<dbReference type="RefSeq" id="WP_090059746.1">
    <property type="nucleotide sequence ID" value="NZ_FORH01000002.1"/>
</dbReference>
<feature type="chain" id="PRO_5011464441" evidence="1">
    <location>
        <begin position="25"/>
        <end position="130"/>
    </location>
</feature>
<keyword evidence="3" id="KW-1185">Reference proteome</keyword>
<sequence>MRRFRVTRFGVILGLALCGSAAGAEFTAQNPEFMRNGAAVCIGAYTVAQYAPGSGSQISYWQGILHQYREALSEAEIQALVDERVAKFENIARRASFAEGAAPAQKAAADFIRNATGNCAGNRALLEKLQ</sequence>
<dbReference type="STRING" id="588602.SAMN04487991_1583"/>
<feature type="signal peptide" evidence="1">
    <location>
        <begin position="1"/>
        <end position="24"/>
    </location>
</feature>
<accession>A0A1I3P7E1</accession>
<gene>
    <name evidence="2" type="ORF">SAMN04487991_1583</name>
</gene>
<evidence type="ECO:0000313" key="2">
    <source>
        <dbReference type="EMBL" id="SFJ17257.1"/>
    </source>
</evidence>
<keyword evidence="1" id="KW-0732">Signal</keyword>
<evidence type="ECO:0000256" key="1">
    <source>
        <dbReference type="SAM" id="SignalP"/>
    </source>
</evidence>